<evidence type="ECO:0000256" key="5">
    <source>
        <dbReference type="ARBA" id="ARBA00023277"/>
    </source>
</evidence>
<evidence type="ECO:0000256" key="1">
    <source>
        <dbReference type="ARBA" id="ARBA00001946"/>
    </source>
</evidence>
<dbReference type="AlphaFoldDB" id="A0A1I1JQS4"/>
<evidence type="ECO:0000256" key="3">
    <source>
        <dbReference type="ARBA" id="ARBA00022723"/>
    </source>
</evidence>
<dbReference type="RefSeq" id="WP_092542916.1">
    <property type="nucleotide sequence ID" value="NZ_FOKV01000005.1"/>
</dbReference>
<dbReference type="InterPro" id="IPR006439">
    <property type="entry name" value="HAD-SF_hydro_IA"/>
</dbReference>
<feature type="coiled-coil region" evidence="6">
    <location>
        <begin position="191"/>
        <end position="218"/>
    </location>
</feature>
<keyword evidence="8" id="KW-1185">Reference proteome</keyword>
<dbReference type="SUPFAM" id="SSF56784">
    <property type="entry name" value="HAD-like"/>
    <property type="match status" value="1"/>
</dbReference>
<dbReference type="GO" id="GO:0003824">
    <property type="term" value="F:catalytic activity"/>
    <property type="evidence" value="ECO:0007669"/>
    <property type="project" value="UniProtKB-ARBA"/>
</dbReference>
<dbReference type="NCBIfam" id="TIGR01509">
    <property type="entry name" value="HAD-SF-IA-v3"/>
    <property type="match status" value="1"/>
</dbReference>
<dbReference type="InterPro" id="IPR023198">
    <property type="entry name" value="PGP-like_dom2"/>
</dbReference>
<dbReference type="InterPro" id="IPR051600">
    <property type="entry name" value="Beta-PGM-like"/>
</dbReference>
<evidence type="ECO:0000313" key="7">
    <source>
        <dbReference type="EMBL" id="SFC50541.1"/>
    </source>
</evidence>
<evidence type="ECO:0000256" key="2">
    <source>
        <dbReference type="ARBA" id="ARBA00006171"/>
    </source>
</evidence>
<dbReference type="InterPro" id="IPR036412">
    <property type="entry name" value="HAD-like_sf"/>
</dbReference>
<dbReference type="PANTHER" id="PTHR46193">
    <property type="entry name" value="6-PHOSPHOGLUCONATE PHOSPHATASE"/>
    <property type="match status" value="1"/>
</dbReference>
<dbReference type="OrthoDB" id="9797743at2"/>
<dbReference type="STRING" id="1334022.SAMN04487907_10524"/>
<proteinExistence type="inferred from homology"/>
<evidence type="ECO:0000256" key="6">
    <source>
        <dbReference type="SAM" id="Coils"/>
    </source>
</evidence>
<gene>
    <name evidence="7" type="ORF">SAMN04487907_10524</name>
</gene>
<keyword evidence="4" id="KW-0460">Magnesium</keyword>
<dbReference type="GO" id="GO:0046872">
    <property type="term" value="F:metal ion binding"/>
    <property type="evidence" value="ECO:0007669"/>
    <property type="project" value="UniProtKB-KW"/>
</dbReference>
<sequence length="221" mass="25234">MAEIKAAIFDFDGTLVDSEHYHYNSWVEVLKDYDAQLDYDYYIKTYAGTPSPINAKAIIAQFDLPISEEELIYKRERMAEKLVKESEVEFMPFAIETLDFFKEKGIPIYLVTGSPRNNVEFLLEKTGIAKYFEFEITRTDVKNSKPDPESYLTAIEKINLPKENMIVFEDTRTGVASAKGAGLECMAIQGNPNLKENVEAADKILDDLQQATQYLEKEGRI</sequence>
<dbReference type="Gene3D" id="1.10.150.240">
    <property type="entry name" value="Putative phosphatase, domain 2"/>
    <property type="match status" value="1"/>
</dbReference>
<dbReference type="InterPro" id="IPR023214">
    <property type="entry name" value="HAD_sf"/>
</dbReference>
<comment type="similarity">
    <text evidence="2">Belongs to the HAD-like hydrolase superfamily. CbbY/CbbZ/Gph/YieH family.</text>
</comment>
<accession>A0A1I1JQS4</accession>
<dbReference type="EMBL" id="FOKV01000005">
    <property type="protein sequence ID" value="SFC50541.1"/>
    <property type="molecule type" value="Genomic_DNA"/>
</dbReference>
<keyword evidence="3" id="KW-0479">Metal-binding</keyword>
<dbReference type="SFLD" id="SFLDS00003">
    <property type="entry name" value="Haloacid_Dehalogenase"/>
    <property type="match status" value="1"/>
</dbReference>
<dbReference type="InterPro" id="IPR041492">
    <property type="entry name" value="HAD_2"/>
</dbReference>
<dbReference type="SFLD" id="SFLDG01135">
    <property type="entry name" value="C1.5.6:_HAD__Beta-PGM__Phospha"/>
    <property type="match status" value="1"/>
</dbReference>
<keyword evidence="6" id="KW-0175">Coiled coil</keyword>
<dbReference type="PANTHER" id="PTHR46193:SF18">
    <property type="entry name" value="HEXITOL PHOSPHATASE B"/>
    <property type="match status" value="1"/>
</dbReference>
<organism evidence="7 8">
    <name type="scientific">Zunongwangia mangrovi</name>
    <dbReference type="NCBI Taxonomy" id="1334022"/>
    <lineage>
        <taxon>Bacteria</taxon>
        <taxon>Pseudomonadati</taxon>
        <taxon>Bacteroidota</taxon>
        <taxon>Flavobacteriia</taxon>
        <taxon>Flavobacteriales</taxon>
        <taxon>Flavobacteriaceae</taxon>
        <taxon>Zunongwangia</taxon>
    </lineage>
</organism>
<evidence type="ECO:0000313" key="8">
    <source>
        <dbReference type="Proteomes" id="UP000199438"/>
    </source>
</evidence>
<comment type="cofactor">
    <cofactor evidence="1">
        <name>Mg(2+)</name>
        <dbReference type="ChEBI" id="CHEBI:18420"/>
    </cofactor>
</comment>
<evidence type="ECO:0000256" key="4">
    <source>
        <dbReference type="ARBA" id="ARBA00022842"/>
    </source>
</evidence>
<dbReference type="Gene3D" id="3.40.50.1000">
    <property type="entry name" value="HAD superfamily/HAD-like"/>
    <property type="match status" value="1"/>
</dbReference>
<protein>
    <submittedName>
        <fullName evidence="7">Haloacid dehalogenase superfamily, subfamily IA, variant 3 with third motif having DD or ED</fullName>
    </submittedName>
</protein>
<reference evidence="8" key="1">
    <citation type="submission" date="2016-10" db="EMBL/GenBank/DDBJ databases">
        <authorList>
            <person name="Varghese N."/>
            <person name="Submissions S."/>
        </authorList>
    </citation>
    <scope>NUCLEOTIDE SEQUENCE [LARGE SCALE GENOMIC DNA]</scope>
    <source>
        <strain evidence="8">DSM 24499</strain>
    </source>
</reference>
<dbReference type="SFLD" id="SFLDG01129">
    <property type="entry name" value="C1.5:_HAD__Beta-PGM__Phosphata"/>
    <property type="match status" value="1"/>
</dbReference>
<name>A0A1I1JQS4_9FLAO</name>
<dbReference type="Proteomes" id="UP000199438">
    <property type="component" value="Unassembled WGS sequence"/>
</dbReference>
<keyword evidence="5" id="KW-0119">Carbohydrate metabolism</keyword>
<dbReference type="PRINTS" id="PR00413">
    <property type="entry name" value="HADHALOGNASE"/>
</dbReference>
<dbReference type="Pfam" id="PF13419">
    <property type="entry name" value="HAD_2"/>
    <property type="match status" value="1"/>
</dbReference>